<dbReference type="CDD" id="cd12797">
    <property type="entry name" value="M23_peptidase"/>
    <property type="match status" value="1"/>
</dbReference>
<proteinExistence type="predicted"/>
<dbReference type="SUPFAM" id="SSF69360">
    <property type="entry name" value="Cell wall binding repeat"/>
    <property type="match status" value="1"/>
</dbReference>
<dbReference type="InterPro" id="IPR011055">
    <property type="entry name" value="Dup_hybrid_motif"/>
</dbReference>
<protein>
    <submittedName>
        <fullName evidence="1">Peptidase M23</fullName>
    </submittedName>
</protein>
<sequence length="488" mass="53435">MWLGPVTLNQSASVVDSISQNGNTLHVTGWLASDQRLSQPHGFVIALYNGKEVGRSKINFTSRPDVAAKYPQIYQSANSGFAVDIPVTASQLTGGQLSFILRLSASADGNSNYTDIRTRDYATNAGAATVSYSSSANTISINGWHAAMATTNRPYQYLIVIGADGHEFYRRALNNTNSNQSSGAGASQAPWIGNAGQSGFAATLPVSAAMNHWGIKVIHRYTDDAAGNGNAVDFVSPMVSINSGFQHLNGGTVYYDPDRGQVATGWRTINNNRYYFSDGYENQPNPDDLWVYNDQLHGQMYTGINYVDGHCYDFGTNGIARALPQNDGWSWPFPADGEGYFASGQAFGYSSYPRKNGFHDGLDFGAYDHPGSAVHAVHGGKVLDVNTCRDDKGQIMWWYAIVYDGRYLYVYQEAFSNRNQITVNRNQIIYPGQVIGYRNTDHLHLGINTSPNYGVDLAHSFQPSWTDPNQATGSGTWLNPQTVIRNRG</sequence>
<dbReference type="Gene3D" id="2.70.70.10">
    <property type="entry name" value="Glucose Permease (Domain IIA)"/>
    <property type="match status" value="1"/>
</dbReference>
<comment type="caution">
    <text evidence="1">The sequence shown here is derived from an EMBL/GenBank/DDBJ whole genome shotgun (WGS) entry which is preliminary data.</text>
</comment>
<dbReference type="PATRIC" id="fig|1423782.4.peg.713"/>
<dbReference type="AlphaFoldDB" id="A0A0R1XCE0"/>
<evidence type="ECO:0000313" key="1">
    <source>
        <dbReference type="EMBL" id="KRM25561.1"/>
    </source>
</evidence>
<dbReference type="EMBL" id="AZGM01000116">
    <property type="protein sequence ID" value="KRM25561.1"/>
    <property type="molecule type" value="Genomic_DNA"/>
</dbReference>
<gene>
    <name evidence="1" type="ORF">FD32_GL000689</name>
</gene>
<dbReference type="Gene3D" id="2.10.270.10">
    <property type="entry name" value="Cholin Binding"/>
    <property type="match status" value="1"/>
</dbReference>
<name>A0A0R1XCE0_9LACO</name>
<keyword evidence="2" id="KW-1185">Reference proteome</keyword>
<reference evidence="1 2" key="1">
    <citation type="journal article" date="2015" name="Genome Announc.">
        <title>Expanding the biotechnology potential of lactobacilli through comparative genomics of 213 strains and associated genera.</title>
        <authorList>
            <person name="Sun Z."/>
            <person name="Harris H.M."/>
            <person name="McCann A."/>
            <person name="Guo C."/>
            <person name="Argimon S."/>
            <person name="Zhang W."/>
            <person name="Yang X."/>
            <person name="Jeffery I.B."/>
            <person name="Cooney J.C."/>
            <person name="Kagawa T.F."/>
            <person name="Liu W."/>
            <person name="Song Y."/>
            <person name="Salvetti E."/>
            <person name="Wrobel A."/>
            <person name="Rasinkangas P."/>
            <person name="Parkhill J."/>
            <person name="Rea M.C."/>
            <person name="O'Sullivan O."/>
            <person name="Ritari J."/>
            <person name="Douillard F.P."/>
            <person name="Paul Ross R."/>
            <person name="Yang R."/>
            <person name="Briner A.E."/>
            <person name="Felis G.E."/>
            <person name="de Vos W.M."/>
            <person name="Barrangou R."/>
            <person name="Klaenhammer T.R."/>
            <person name="Caufield P.W."/>
            <person name="Cui Y."/>
            <person name="Zhang H."/>
            <person name="O'Toole P.W."/>
        </authorList>
    </citation>
    <scope>NUCLEOTIDE SEQUENCE [LARGE SCALE GENOMIC DNA]</scope>
    <source>
        <strain evidence="1 2">DSM 6035</strain>
    </source>
</reference>
<dbReference type="SUPFAM" id="SSF51261">
    <property type="entry name" value="Duplicated hybrid motif"/>
    <property type="match status" value="1"/>
</dbReference>
<organism evidence="1 2">
    <name type="scientific">Limosilactobacillus panis DSM 6035</name>
    <dbReference type="NCBI Taxonomy" id="1423782"/>
    <lineage>
        <taxon>Bacteria</taxon>
        <taxon>Bacillati</taxon>
        <taxon>Bacillota</taxon>
        <taxon>Bacilli</taxon>
        <taxon>Lactobacillales</taxon>
        <taxon>Lactobacillaceae</taxon>
        <taxon>Limosilactobacillus</taxon>
    </lineage>
</organism>
<accession>A0A0R1XCE0</accession>
<evidence type="ECO:0000313" key="2">
    <source>
        <dbReference type="Proteomes" id="UP000051412"/>
    </source>
</evidence>
<dbReference type="STRING" id="1423782.FD32_GL000689"/>
<dbReference type="Proteomes" id="UP000051412">
    <property type="component" value="Unassembled WGS sequence"/>
</dbReference>